<name>A0A2V1J0K4_9BACT</name>
<dbReference type="Proteomes" id="UP000244925">
    <property type="component" value="Unassembled WGS sequence"/>
</dbReference>
<dbReference type="RefSeq" id="WP_107035639.1">
    <property type="nucleotide sequence ID" value="NZ_CAONGC010000014.1"/>
</dbReference>
<gene>
    <name evidence="1" type="ORF">C5O25_05030</name>
</gene>
<proteinExistence type="predicted"/>
<comment type="caution">
    <text evidence="1">The sequence shown here is derived from an EMBL/GenBank/DDBJ whole genome shotgun (WGS) entry which is preliminary data.</text>
</comment>
<dbReference type="EMBL" id="PUBV01000007">
    <property type="protein sequence ID" value="PWB08202.1"/>
    <property type="molecule type" value="Genomic_DNA"/>
</dbReference>
<reference evidence="2" key="1">
    <citation type="submission" date="2018-02" db="EMBL/GenBank/DDBJ databases">
        <authorList>
            <person name="Clavel T."/>
            <person name="Strowig T."/>
        </authorList>
    </citation>
    <scope>NUCLEOTIDE SEQUENCE [LARGE SCALE GENOMIC DNA]</scope>
    <source>
        <strain evidence="2">DSM 100764</strain>
    </source>
</reference>
<evidence type="ECO:0000313" key="1">
    <source>
        <dbReference type="EMBL" id="PWB08202.1"/>
    </source>
</evidence>
<evidence type="ECO:0000313" key="2">
    <source>
        <dbReference type="Proteomes" id="UP000244925"/>
    </source>
</evidence>
<protein>
    <recommendedName>
        <fullName evidence="3">Outer membrane protein beta-barrel domain-containing protein</fullName>
    </recommendedName>
</protein>
<evidence type="ECO:0008006" key="3">
    <source>
        <dbReference type="Google" id="ProtNLM"/>
    </source>
</evidence>
<dbReference type="AlphaFoldDB" id="A0A2V1J0K4"/>
<organism evidence="1 2">
    <name type="scientific">Paramuribaculum intestinale</name>
    <dbReference type="NCBI Taxonomy" id="2094151"/>
    <lineage>
        <taxon>Bacteria</taxon>
        <taxon>Pseudomonadati</taxon>
        <taxon>Bacteroidota</taxon>
        <taxon>Bacteroidia</taxon>
        <taxon>Bacteroidales</taxon>
        <taxon>Muribaculaceae</taxon>
        <taxon>Paramuribaculum</taxon>
    </lineage>
</organism>
<keyword evidence="2" id="KW-1185">Reference proteome</keyword>
<accession>A0A2V1J0K4</accession>
<dbReference type="GeneID" id="93425001"/>
<sequence>MKRIITLTVIVVCTLCQIKAIDFGDDRGITASAFFGCSHYHKKITYGGYWESDDYHPVITPRIGYRFNSAWEAGLLYRYEGQNDENEHYSGIGVYGEWSFLRFPRGFRLIAEAHILYNFFEGDKDNGWHGSSNMTEAGVTPCFAYRIPKSPVDIKLRYLFLGFNDSHRFYKGEAPGCLGRGDWIIDASLRRLEIGASLTF</sequence>